<dbReference type="AlphaFoldDB" id="A0A077ZS27"/>
<name>A0A077ZS27_STYLE</name>
<dbReference type="InParanoid" id="A0A077ZS27"/>
<reference evidence="2 3" key="1">
    <citation type="submission" date="2014-06" db="EMBL/GenBank/DDBJ databases">
        <authorList>
            <person name="Swart Estienne"/>
        </authorList>
    </citation>
    <scope>NUCLEOTIDE SEQUENCE [LARGE SCALE GENOMIC DNA]</scope>
    <source>
        <strain evidence="2 3">130c</strain>
    </source>
</reference>
<protein>
    <submittedName>
        <fullName evidence="2">Uncharacterized protein</fullName>
    </submittedName>
</protein>
<evidence type="ECO:0000256" key="1">
    <source>
        <dbReference type="SAM" id="Phobius"/>
    </source>
</evidence>
<sequence>MTVKKNEASSSPLQMCIPDYGYHCCSSVGLSECLDNWSCCGDWCCNSNGQTPYCDTSTYSCTVKPANVGLIVGLSVGIPVFIAIIVIIWMKIKKKGCFKPKQTVGNQFQYGAGNINNQAARTDQQQLLQN</sequence>
<evidence type="ECO:0000313" key="2">
    <source>
        <dbReference type="EMBL" id="CDW72294.1"/>
    </source>
</evidence>
<accession>A0A077ZS27</accession>
<evidence type="ECO:0000313" key="3">
    <source>
        <dbReference type="Proteomes" id="UP000039865"/>
    </source>
</evidence>
<dbReference type="Proteomes" id="UP000039865">
    <property type="component" value="Unassembled WGS sequence"/>
</dbReference>
<dbReference type="EMBL" id="CCKQ01001182">
    <property type="protein sequence ID" value="CDW72294.1"/>
    <property type="molecule type" value="Genomic_DNA"/>
</dbReference>
<keyword evidence="1" id="KW-0812">Transmembrane</keyword>
<proteinExistence type="predicted"/>
<keyword evidence="1" id="KW-0472">Membrane</keyword>
<keyword evidence="1" id="KW-1133">Transmembrane helix</keyword>
<gene>
    <name evidence="2" type="primary">Contig7763.g8276</name>
    <name evidence="2" type="ORF">STYLEM_1252</name>
</gene>
<organism evidence="2 3">
    <name type="scientific">Stylonychia lemnae</name>
    <name type="common">Ciliate</name>
    <dbReference type="NCBI Taxonomy" id="5949"/>
    <lineage>
        <taxon>Eukaryota</taxon>
        <taxon>Sar</taxon>
        <taxon>Alveolata</taxon>
        <taxon>Ciliophora</taxon>
        <taxon>Intramacronucleata</taxon>
        <taxon>Spirotrichea</taxon>
        <taxon>Stichotrichia</taxon>
        <taxon>Sporadotrichida</taxon>
        <taxon>Oxytrichidae</taxon>
        <taxon>Stylonychinae</taxon>
        <taxon>Stylonychia</taxon>
    </lineage>
</organism>
<keyword evidence="3" id="KW-1185">Reference proteome</keyword>
<feature type="transmembrane region" description="Helical" evidence="1">
    <location>
        <begin position="68"/>
        <end position="90"/>
    </location>
</feature>